<proteinExistence type="predicted"/>
<dbReference type="RefSeq" id="WP_023276334.1">
    <property type="nucleotide sequence ID" value="NZ_CP097562.1"/>
</dbReference>
<gene>
    <name evidence="1" type="ORF">N508_000322</name>
</gene>
<dbReference type="AlphaFoldDB" id="V2QEB9"/>
<name>V2QEB9_9BACT</name>
<reference evidence="1" key="1">
    <citation type="journal article" date="2014" name="Genome Announc.">
        <title>Draft genome sequences of the altered schaedler flora, a defined bacterial community from gnotobiotic mice.</title>
        <authorList>
            <person name="Wannemuehler M.J."/>
            <person name="Overstreet A.M."/>
            <person name="Ward D.V."/>
            <person name="Phillips G.J."/>
        </authorList>
    </citation>
    <scope>NUCLEOTIDE SEQUENCE</scope>
    <source>
        <strain evidence="1">ASF457</strain>
    </source>
</reference>
<reference evidence="1" key="3">
    <citation type="submission" date="2022-06" db="EMBL/GenBank/DDBJ databases">
        <title>Resources to Facilitate Use of the Altered Schaedler Flora (ASF) Mouse Model to Study Microbiome Function.</title>
        <authorList>
            <person name="Proctor A."/>
            <person name="Parvinroo S."/>
            <person name="Richie T."/>
            <person name="Jia X."/>
            <person name="Lee S.T.M."/>
            <person name="Karp P.D."/>
            <person name="Paley S."/>
            <person name="Kostic A.D."/>
            <person name="Pierre J.F."/>
            <person name="Wannemuehler M.J."/>
            <person name="Phillips G.J."/>
        </authorList>
    </citation>
    <scope>NUCLEOTIDE SEQUENCE</scope>
    <source>
        <strain evidence="1">ASF457</strain>
    </source>
</reference>
<keyword evidence="2" id="KW-1185">Reference proteome</keyword>
<evidence type="ECO:0000313" key="2">
    <source>
        <dbReference type="Proteomes" id="UP000017429"/>
    </source>
</evidence>
<dbReference type="SUPFAM" id="SSF69304">
    <property type="entry name" value="Tricorn protease N-terminal domain"/>
    <property type="match status" value="1"/>
</dbReference>
<organism evidence="1 2">
    <name type="scientific">Mucispirillum schaedleri ASF457</name>
    <dbReference type="NCBI Taxonomy" id="1379858"/>
    <lineage>
        <taxon>Bacteria</taxon>
        <taxon>Pseudomonadati</taxon>
        <taxon>Deferribacterota</taxon>
        <taxon>Deferribacteres</taxon>
        <taxon>Deferribacterales</taxon>
        <taxon>Mucispirillaceae</taxon>
        <taxon>Mucispirillum</taxon>
    </lineage>
</organism>
<accession>V2QEB9</accession>
<sequence length="419" mass="48752">MFEKLTSFKLDNLSAFSDTCSSVLKRIKFIDSNSFIILENTFNVFIFYHINLDGKVIKKWEFEADEDMLLDYIYIDGRLYLVFISEYAQYEESITFYCSNDKGFEWLSSMAKESYMHDMDFLHIFNKNNKIRFLIIRHNRLHLYTINEANNDSSIIIDDEEVYKNLYHLSEIAVLEGSKWIISNGYAVNIKGKFWEIYNTDLELICSFEFTDDLIDWLEISISDDGSVIAVATDCSEEEKGALAIYNKKTEQVYTHFQRYGFFSMSIAAGRVWATIASSFSDIGGLMIFDKEANLKYASLKDEEIDENLTSYNPLPIIYKALSFESLPDNKLLVITDKNIFVTDISCRNIQDLPAEPYECIDLLKDKSKLIMIAYNNRLYGGNPDKKYSVEVVIYKWSVEHTPASIVDLKSYRKNKYDI</sequence>
<dbReference type="EMBL" id="CP097562">
    <property type="protein sequence ID" value="USF23266.1"/>
    <property type="molecule type" value="Genomic_DNA"/>
</dbReference>
<protein>
    <submittedName>
        <fullName evidence="1">Uncharacterized protein</fullName>
    </submittedName>
</protein>
<reference evidence="1" key="2">
    <citation type="submission" date="2022-05" db="EMBL/GenBank/DDBJ databases">
        <authorList>
            <person name="Proctor A.L."/>
            <person name="Phillips G.J."/>
            <person name="Wannemuehler M.J."/>
        </authorList>
    </citation>
    <scope>NUCLEOTIDE SEQUENCE</scope>
    <source>
        <strain evidence="1">ASF457</strain>
    </source>
</reference>
<dbReference type="KEGG" id="msch:N508_000322"/>
<dbReference type="Proteomes" id="UP000017429">
    <property type="component" value="Chromosome"/>
</dbReference>
<evidence type="ECO:0000313" key="1">
    <source>
        <dbReference type="EMBL" id="USF23266.1"/>
    </source>
</evidence>